<feature type="transmembrane region" description="Helical" evidence="9">
    <location>
        <begin position="71"/>
        <end position="104"/>
    </location>
</feature>
<comment type="subcellular location">
    <subcellularLocation>
        <location evidence="1">Membrane</location>
        <topology evidence="1">Multi-pass membrane protein</topology>
    </subcellularLocation>
</comment>
<feature type="transmembrane region" description="Helical" evidence="9">
    <location>
        <begin position="368"/>
        <end position="391"/>
    </location>
</feature>
<dbReference type="GO" id="GO:0008514">
    <property type="term" value="F:organic anion transmembrane transporter activity"/>
    <property type="evidence" value="ECO:0007669"/>
    <property type="project" value="UniProtKB-ARBA"/>
</dbReference>
<dbReference type="EMBL" id="JPMX01000062">
    <property type="protein sequence ID" value="KGH45938.1"/>
    <property type="molecule type" value="Genomic_DNA"/>
</dbReference>
<evidence type="ECO:0000256" key="6">
    <source>
        <dbReference type="ARBA" id="ARBA00023136"/>
    </source>
</evidence>
<feature type="transmembrane region" description="Helical" evidence="9">
    <location>
        <begin position="442"/>
        <end position="463"/>
    </location>
</feature>
<dbReference type="GO" id="GO:1905039">
    <property type="term" value="P:carboxylic acid transmembrane transport"/>
    <property type="evidence" value="ECO:0007669"/>
    <property type="project" value="UniProtKB-ARBA"/>
</dbReference>
<protein>
    <recommendedName>
        <fullName evidence="3">Sodium-dependent dicarboxylate transporter SdcS</fullName>
    </recommendedName>
    <alternativeName>
        <fullName evidence="7">Na(+)/dicarboxylate symporter</fullName>
    </alternativeName>
</protein>
<reference evidence="10 11" key="1">
    <citation type="submission" date="2014-07" db="EMBL/GenBank/DDBJ databases">
        <title>Biosystematic studies on Modestobacter strains isolated from extreme hyper-arid desert soil and from historic building.</title>
        <authorList>
            <person name="Bukarasam K."/>
            <person name="Bull A."/>
            <person name="Girard G."/>
            <person name="van Wezel G."/>
            <person name="Goodfellow M."/>
        </authorList>
    </citation>
    <scope>NUCLEOTIDE SEQUENCE [LARGE SCALE GENOMIC DNA]</scope>
    <source>
        <strain evidence="10 11">KNN45-2b</strain>
    </source>
</reference>
<dbReference type="Pfam" id="PF00939">
    <property type="entry name" value="Na_sulph_symp"/>
    <property type="match status" value="1"/>
</dbReference>
<keyword evidence="5 9" id="KW-1133">Transmembrane helix</keyword>
<organism evidence="10 11">
    <name type="scientific">Modestobacter caceresii</name>
    <dbReference type="NCBI Taxonomy" id="1522368"/>
    <lineage>
        <taxon>Bacteria</taxon>
        <taxon>Bacillati</taxon>
        <taxon>Actinomycetota</taxon>
        <taxon>Actinomycetes</taxon>
        <taxon>Geodermatophilales</taxon>
        <taxon>Geodermatophilaceae</taxon>
        <taxon>Modestobacter</taxon>
    </lineage>
</organism>
<comment type="caution">
    <text evidence="10">The sequence shown here is derived from an EMBL/GenBank/DDBJ whole genome shotgun (WGS) entry which is preliminary data.</text>
</comment>
<evidence type="ECO:0000256" key="2">
    <source>
        <dbReference type="ARBA" id="ARBA00006772"/>
    </source>
</evidence>
<dbReference type="Proteomes" id="UP000029713">
    <property type="component" value="Unassembled WGS sequence"/>
</dbReference>
<feature type="transmembrane region" description="Helical" evidence="9">
    <location>
        <begin position="506"/>
        <end position="526"/>
    </location>
</feature>
<dbReference type="InterPro" id="IPR001898">
    <property type="entry name" value="SLC13A/DASS"/>
</dbReference>
<dbReference type="GO" id="GO:0005886">
    <property type="term" value="C:plasma membrane"/>
    <property type="evidence" value="ECO:0007669"/>
    <property type="project" value="TreeGrafter"/>
</dbReference>
<evidence type="ECO:0000256" key="9">
    <source>
        <dbReference type="SAM" id="Phobius"/>
    </source>
</evidence>
<evidence type="ECO:0000256" key="8">
    <source>
        <dbReference type="SAM" id="MobiDB-lite"/>
    </source>
</evidence>
<proteinExistence type="inferred from homology"/>
<dbReference type="PANTHER" id="PTHR10283:SF82">
    <property type="entry name" value="SOLUTE CARRIER FAMILY 13 MEMBER 2"/>
    <property type="match status" value="1"/>
</dbReference>
<dbReference type="PANTHER" id="PTHR10283">
    <property type="entry name" value="SOLUTE CARRIER FAMILY 13 MEMBER"/>
    <property type="match status" value="1"/>
</dbReference>
<feature type="transmembrane region" description="Helical" evidence="9">
    <location>
        <begin position="284"/>
        <end position="306"/>
    </location>
</feature>
<dbReference type="AlphaFoldDB" id="A0A098Y503"/>
<evidence type="ECO:0000256" key="1">
    <source>
        <dbReference type="ARBA" id="ARBA00004141"/>
    </source>
</evidence>
<feature type="transmembrane region" description="Helical" evidence="9">
    <location>
        <begin position="116"/>
        <end position="134"/>
    </location>
</feature>
<name>A0A098Y503_9ACTN</name>
<feature type="region of interest" description="Disordered" evidence="8">
    <location>
        <begin position="1"/>
        <end position="38"/>
    </location>
</feature>
<dbReference type="CDD" id="cd01115">
    <property type="entry name" value="SLC13_permease"/>
    <property type="match status" value="1"/>
</dbReference>
<keyword evidence="4 9" id="KW-0812">Transmembrane</keyword>
<sequence>MARRADQQAPAAEVTDRSRPATGRGGEQVNVTDTSVPPGRQWAGRIGGPVAALVVYFLLRQDDALSTAGRTTAAIGVLLAIWWMTEALPLPATALVPIVAFPLLGVLSVEEATAPYANPNIFLFMGGFMIALAMQKWELHRRIALLTVRAVGTKPPRLIAGFMLATAFLSMWVSNTATTVLMLPIGLSVLMLVLDRVAAGSADAEAVEAATGTDGGTGTDTPGDGGPAVTELIQDSDTRNFAVALMLGIAYAASIGSLATLIGTPPNLILAGFVEQNYDIELGFGEWMLMGLPLAAVFLVLAWLVLTKLTFRSGLREIPGGRQVIQSEIEKLGSMSRGEWTVLVVFVTTALLWVFRQPLTGWGALTDVLPFVANLDDATIAIAAAVALFLIPVKAREGVSALDWQQAQKLPWGVLLLFGGGLSLAAAVQASGLDEYVGNQVGAVGTLPAILLVVVTAGIVLLLTEVTSNTATAAAFLPVLGGVALGLDLFPLVLLVPAALAATCAFMLPVATPPNAIVFGSGYVTIGQMIRAGVVLNVIGIVLITAAVYFLGGVALGITF</sequence>
<comment type="similarity">
    <text evidence="2">Belongs to the SLC13A/DASS transporter (TC 2.A.47) family. NADC subfamily.</text>
</comment>
<evidence type="ECO:0000313" key="11">
    <source>
        <dbReference type="Proteomes" id="UP000029713"/>
    </source>
</evidence>
<dbReference type="STRING" id="1522368.IN07_14220"/>
<feature type="transmembrane region" description="Helical" evidence="9">
    <location>
        <begin position="340"/>
        <end position="356"/>
    </location>
</feature>
<dbReference type="RefSeq" id="WP_197058483.1">
    <property type="nucleotide sequence ID" value="NZ_JPMX01000062.1"/>
</dbReference>
<gene>
    <name evidence="10" type="ORF">IN07_14220</name>
</gene>
<evidence type="ECO:0000256" key="5">
    <source>
        <dbReference type="ARBA" id="ARBA00022989"/>
    </source>
</evidence>
<accession>A0A098Y503</accession>
<evidence type="ECO:0000256" key="3">
    <source>
        <dbReference type="ARBA" id="ARBA00020150"/>
    </source>
</evidence>
<evidence type="ECO:0000313" key="10">
    <source>
        <dbReference type="EMBL" id="KGH45938.1"/>
    </source>
</evidence>
<feature type="transmembrane region" description="Helical" evidence="9">
    <location>
        <begin position="475"/>
        <end position="500"/>
    </location>
</feature>
<feature type="transmembrane region" description="Helical" evidence="9">
    <location>
        <begin position="241"/>
        <end position="264"/>
    </location>
</feature>
<feature type="transmembrane region" description="Helical" evidence="9">
    <location>
        <begin position="42"/>
        <end position="59"/>
    </location>
</feature>
<evidence type="ECO:0000256" key="7">
    <source>
        <dbReference type="ARBA" id="ARBA00031174"/>
    </source>
</evidence>
<keyword evidence="11" id="KW-1185">Reference proteome</keyword>
<keyword evidence="6 9" id="KW-0472">Membrane</keyword>
<feature type="transmembrane region" description="Helical" evidence="9">
    <location>
        <begin position="179"/>
        <end position="198"/>
    </location>
</feature>
<dbReference type="NCBIfam" id="TIGR00785">
    <property type="entry name" value="dass"/>
    <property type="match status" value="1"/>
</dbReference>
<feature type="transmembrane region" description="Helical" evidence="9">
    <location>
        <begin position="412"/>
        <end position="430"/>
    </location>
</feature>
<evidence type="ECO:0000256" key="4">
    <source>
        <dbReference type="ARBA" id="ARBA00022692"/>
    </source>
</evidence>
<feature type="transmembrane region" description="Helical" evidence="9">
    <location>
        <begin position="533"/>
        <end position="558"/>
    </location>
</feature>